<dbReference type="Pfam" id="PF17921">
    <property type="entry name" value="Integrase_H2C2"/>
    <property type="match status" value="1"/>
</dbReference>
<dbReference type="Pfam" id="PF00665">
    <property type="entry name" value="rve"/>
    <property type="match status" value="1"/>
</dbReference>
<gene>
    <name evidence="3" type="ORF">ABMA27_003822</name>
</gene>
<evidence type="ECO:0000259" key="2">
    <source>
        <dbReference type="PROSITE" id="PS50994"/>
    </source>
</evidence>
<keyword evidence="4" id="KW-1185">Reference proteome</keyword>
<dbReference type="Gene3D" id="3.10.10.10">
    <property type="entry name" value="HIV Type 1 Reverse Transcriptase, subunit A, domain 1"/>
    <property type="match status" value="1"/>
</dbReference>
<dbReference type="SUPFAM" id="SSF53098">
    <property type="entry name" value="Ribonuclease H-like"/>
    <property type="match status" value="1"/>
</dbReference>
<accession>A0ABR3HQG2</accession>
<organism evidence="3 4">
    <name type="scientific">Loxostege sticticalis</name>
    <name type="common">Beet webworm moth</name>
    <dbReference type="NCBI Taxonomy" id="481309"/>
    <lineage>
        <taxon>Eukaryota</taxon>
        <taxon>Metazoa</taxon>
        <taxon>Ecdysozoa</taxon>
        <taxon>Arthropoda</taxon>
        <taxon>Hexapoda</taxon>
        <taxon>Insecta</taxon>
        <taxon>Pterygota</taxon>
        <taxon>Neoptera</taxon>
        <taxon>Endopterygota</taxon>
        <taxon>Lepidoptera</taxon>
        <taxon>Glossata</taxon>
        <taxon>Ditrysia</taxon>
        <taxon>Pyraloidea</taxon>
        <taxon>Crambidae</taxon>
        <taxon>Pyraustinae</taxon>
        <taxon>Loxostege</taxon>
    </lineage>
</organism>
<evidence type="ECO:0000256" key="1">
    <source>
        <dbReference type="SAM" id="Coils"/>
    </source>
</evidence>
<name>A0ABR3HQG2_LOXSC</name>
<dbReference type="Pfam" id="PF05380">
    <property type="entry name" value="Peptidase_A17"/>
    <property type="match status" value="1"/>
</dbReference>
<dbReference type="PROSITE" id="PS50994">
    <property type="entry name" value="INTEGRASE"/>
    <property type="match status" value="1"/>
</dbReference>
<dbReference type="InterPro" id="IPR043502">
    <property type="entry name" value="DNA/RNA_pol_sf"/>
</dbReference>
<protein>
    <recommendedName>
        <fullName evidence="2">Integrase catalytic domain-containing protein</fullName>
    </recommendedName>
</protein>
<dbReference type="InterPro" id="IPR001584">
    <property type="entry name" value="Integrase_cat-core"/>
</dbReference>
<dbReference type="CDD" id="cd01644">
    <property type="entry name" value="RT_pepA17"/>
    <property type="match status" value="1"/>
</dbReference>
<dbReference type="PANTHER" id="PTHR47331">
    <property type="entry name" value="PHD-TYPE DOMAIN-CONTAINING PROTEIN"/>
    <property type="match status" value="1"/>
</dbReference>
<proteinExistence type="predicted"/>
<dbReference type="Proteomes" id="UP001549920">
    <property type="component" value="Unassembled WGS sequence"/>
</dbReference>
<keyword evidence="1" id="KW-0175">Coiled coil</keyword>
<dbReference type="InterPro" id="IPR012337">
    <property type="entry name" value="RNaseH-like_sf"/>
</dbReference>
<dbReference type="InterPro" id="IPR043128">
    <property type="entry name" value="Rev_trsase/Diguanyl_cyclase"/>
</dbReference>
<sequence>MRSAQAASVRSSLSVKARKAAAVAAFQRRRYEQQKQLAQQLAQQLAEVEQAELDAELERIDMEAEDVRSHRKNVARLQNVLRGPAREAVASLLVSAEDPEEVMRALERNFARPEMIVFGEVQSLKTLPRIGNELKELGSIANKAISSNPLRSKLEILSDFLTNEHDRFVRFSLTPELSASLAIPSKSYDHLKRENIHTVSQSKNKTTSKTCCSFCEKNHNINRCEDFLALDVSNRWRWLRENKVCYKCLNRSPHQWRLCKVNACGINGCLFRHHPLLHETDASTSSQAPSVSNNIVLTDQNENESNVTVSNTGVQRASATGYKTLLKIVPVTVSGPKGSFDTYALLDDGSTATLIDSNVASRIGLSGPEESITVNGVGGLQMKTKISYVDFYIKEALIKEHYKLDSLGISKRETVHSKQDLRALEILESTTKRLPTGRYEVGLPWRDDIQHVPDSYPQALSRFLSLEKRMLREPDFADAYKKFIDNMIDKGYAEECAPITYYNRSFSCDNSAFSNPTSSGTLIKKKSPSGCSYPAEGKNNGSIRLYLPHFGVFHPQKRKLRVVHDAAATNQGVSLNSLLLQGPDLLENLLGILFRFREGRVALTADIKEMFPQIRIREEDRDALRFLWREAQFKSTKPIKEYRMTAVVFGASSSPFTALYIKNKNAMSLQNEYPEAVHAIIHDHYMDDCLVSLDDVTKAAQLAADIVTVHAEACFEMRGWVSNNVEALRLVPEELRATQPAEVQLGGVSTSIKALGVSWDPQSDTLSFRTGLDSTYLQTKDLTKRKALSHLMKVYDPLGLLGPIIVKGRILLQVAWRSNIDWDKPFPPSVVLKWNEWFKELSNVSNIKIPRWYASQNGEPLHRELHVFADASELAYACVAYWRFLYNDGTVKLVLISSKARVAPLKPTSIPRLELQAALIASRLAVTIKEFHKKKPVRTCLWTDSKTVLGWLRSDARSYKPFVAHRIGEITENSCVQDWRWVPTDLNVADDATRMNPLHLSSSHRWFTGPSFLFKSAEDWPLEPIAVEPVQEEIKSSEFVRLLSVCTPKLTTPVTANFGHFSSWLRLVRSTARVFQAVEIFRSFLNSAPGALANRRKASTAFAPLTSELMKAAERHILQKLQLDSFKEELQCLLTSQQISKKSRLYKLSPVLGEDYLLRLHGRIKVVEGIGPELKTPILLDGRHPVVRLLVHHYHRQAGHANNQTVLNEIRQKYWLLHLRDTVRSVASKCLFCRIRKAKPLNPRTGDLPIQRLAHHRRPFTFTGVDYFGPVQTTIGRRREKRYVALFTCMTSRAIHLELVHSLSADSAIMCIRRFIARRGTPDTIYSDNGTAFVGANRLLREFYDSKVQDFSANLGIQWSFIPAAAPFFGGCWERLIRNVKVALGATLKERAPKEEVLITLLLEAEALVNSRPLSHVSVDSDDQESLTPFHFLIGSSSNQRLPTSLDDRDLFGRQDWKKALRLADHFWSRWLVHSCTRGRDVAYSLLPHLFIHHHTFQVVSRIIQSICSFQTEKPYYKLVAFKNKLKQNTETIFFVLSVNFLSKFGTKNSNNKRNACFNITIRYRYFTLKCTQECFLTFGDEERSLRLPMFHDFARPIFSDCTQVLITSFKMQIAWLLHTSSSGDSVPQRRFSC</sequence>
<dbReference type="InterPro" id="IPR036397">
    <property type="entry name" value="RNaseH_sf"/>
</dbReference>
<feature type="coiled-coil region" evidence="1">
    <location>
        <begin position="24"/>
        <end position="65"/>
    </location>
</feature>
<reference evidence="3 4" key="1">
    <citation type="submission" date="2024-06" db="EMBL/GenBank/DDBJ databases">
        <title>A chromosome-level genome assembly of beet webworm, Loxostege sticticalis.</title>
        <authorList>
            <person name="Zhang Y."/>
        </authorList>
    </citation>
    <scope>NUCLEOTIDE SEQUENCE [LARGE SCALE GENOMIC DNA]</scope>
    <source>
        <strain evidence="3">AQ026</strain>
        <tissue evidence="3">Whole body</tissue>
    </source>
</reference>
<dbReference type="SUPFAM" id="SSF56672">
    <property type="entry name" value="DNA/RNA polymerases"/>
    <property type="match status" value="1"/>
</dbReference>
<evidence type="ECO:0000313" key="4">
    <source>
        <dbReference type="Proteomes" id="UP001549920"/>
    </source>
</evidence>
<dbReference type="InterPro" id="IPR008042">
    <property type="entry name" value="Retrotrans_Pao"/>
</dbReference>
<dbReference type="EMBL" id="JBEUOH010000015">
    <property type="protein sequence ID" value="KAL0878792.1"/>
    <property type="molecule type" value="Genomic_DNA"/>
</dbReference>
<dbReference type="InterPro" id="IPR041588">
    <property type="entry name" value="Integrase_H2C2"/>
</dbReference>
<dbReference type="Gene3D" id="3.30.420.10">
    <property type="entry name" value="Ribonuclease H-like superfamily/Ribonuclease H"/>
    <property type="match status" value="1"/>
</dbReference>
<dbReference type="Gene3D" id="3.30.70.270">
    <property type="match status" value="1"/>
</dbReference>
<comment type="caution">
    <text evidence="3">The sequence shown here is derived from an EMBL/GenBank/DDBJ whole genome shotgun (WGS) entry which is preliminary data.</text>
</comment>
<evidence type="ECO:0000313" key="3">
    <source>
        <dbReference type="EMBL" id="KAL0878792.1"/>
    </source>
</evidence>
<feature type="domain" description="Integrase catalytic" evidence="2">
    <location>
        <begin position="1255"/>
        <end position="1437"/>
    </location>
</feature>
<dbReference type="PANTHER" id="PTHR47331:SF4">
    <property type="entry name" value="PEPTIDASE S1 DOMAIN-CONTAINING PROTEIN"/>
    <property type="match status" value="1"/>
</dbReference>